<evidence type="ECO:0000259" key="1">
    <source>
        <dbReference type="Pfam" id="PF07734"/>
    </source>
</evidence>
<sequence length="351" mass="40004">MNLCIFGLVSEWWNVNINQEYECSRVHGDVCHAYANVSSDGSRVDFGAIIRNEYFANEQSKTFEGTNRSCVKARISSCPWTPNAYGVPTLSLDYLSLEVIDIMDSSDGLICCQEKTGLAREFFVCNPVITRHLNYKFKPYPGVVIIMEPNQSPDDISPLQYTVICVYITNFDTGTIRFDKYHSVEECWKVCSLPSANLDNILEHYYGVHVKGTVYWHTQHHDKILAFDVAAERAKMVCANLGENYPGILRVKDEKLILTRVGIQSDIIVEVLSNEKSEIWEEKYRINLSSQHSLYLFTCENYSVLITTEQHICSYNLTTTGVSCLGNVQDYHPYLCRERTCVYVNNLVAVA</sequence>
<keyword evidence="6" id="KW-1185">Reference proteome</keyword>
<dbReference type="EMBL" id="BTGU01000306">
    <property type="protein sequence ID" value="GMN66267.1"/>
    <property type="molecule type" value="Genomic_DNA"/>
</dbReference>
<dbReference type="Proteomes" id="UP001187192">
    <property type="component" value="Unassembled WGS sequence"/>
</dbReference>
<evidence type="ECO:0000313" key="2">
    <source>
        <dbReference type="EMBL" id="GMN66243.1"/>
    </source>
</evidence>
<dbReference type="InterPro" id="IPR006527">
    <property type="entry name" value="F-box-assoc_dom_typ1"/>
</dbReference>
<dbReference type="PANTHER" id="PTHR31672">
    <property type="entry name" value="BNACNNG10540D PROTEIN"/>
    <property type="match status" value="1"/>
</dbReference>
<proteinExistence type="predicted"/>
<dbReference type="EMBL" id="BTGU01000305">
    <property type="protein sequence ID" value="GMN66260.1"/>
    <property type="molecule type" value="Genomic_DNA"/>
</dbReference>
<accession>A0AA88E1D7</accession>
<dbReference type="PANTHER" id="PTHR31672:SF13">
    <property type="entry name" value="F-BOX PROTEIN CPR30-LIKE"/>
    <property type="match status" value="1"/>
</dbReference>
<reference evidence="4" key="1">
    <citation type="submission" date="2023-07" db="EMBL/GenBank/DDBJ databases">
        <title>draft genome sequence of fig (Ficus carica).</title>
        <authorList>
            <person name="Takahashi T."/>
            <person name="Nishimura K."/>
        </authorList>
    </citation>
    <scope>NUCLEOTIDE SEQUENCE</scope>
</reference>
<evidence type="ECO:0000313" key="6">
    <source>
        <dbReference type="Proteomes" id="UP001187192"/>
    </source>
</evidence>
<dbReference type="Pfam" id="PF07734">
    <property type="entry name" value="FBA_1"/>
    <property type="match status" value="1"/>
</dbReference>
<gene>
    <name evidence="2" type="ORF">TIFTF001_035310</name>
    <name evidence="3" type="ORF">TIFTF001_035327</name>
    <name evidence="4" type="ORF">TIFTF001_035334</name>
    <name evidence="5" type="ORF">TIFTF001_035351</name>
</gene>
<evidence type="ECO:0000313" key="5">
    <source>
        <dbReference type="EMBL" id="GMN66284.1"/>
    </source>
</evidence>
<comment type="caution">
    <text evidence="4">The sequence shown here is derived from an EMBL/GenBank/DDBJ whole genome shotgun (WGS) entry which is preliminary data.</text>
</comment>
<evidence type="ECO:0000313" key="3">
    <source>
        <dbReference type="EMBL" id="GMN66260.1"/>
    </source>
</evidence>
<organism evidence="4 6">
    <name type="scientific">Ficus carica</name>
    <name type="common">Common fig</name>
    <dbReference type="NCBI Taxonomy" id="3494"/>
    <lineage>
        <taxon>Eukaryota</taxon>
        <taxon>Viridiplantae</taxon>
        <taxon>Streptophyta</taxon>
        <taxon>Embryophyta</taxon>
        <taxon>Tracheophyta</taxon>
        <taxon>Spermatophyta</taxon>
        <taxon>Magnoliopsida</taxon>
        <taxon>eudicotyledons</taxon>
        <taxon>Gunneridae</taxon>
        <taxon>Pentapetalae</taxon>
        <taxon>rosids</taxon>
        <taxon>fabids</taxon>
        <taxon>Rosales</taxon>
        <taxon>Moraceae</taxon>
        <taxon>Ficeae</taxon>
        <taxon>Ficus</taxon>
    </lineage>
</organism>
<protein>
    <recommendedName>
        <fullName evidence="1">F-box associated beta-propeller type 1 domain-containing protein</fullName>
    </recommendedName>
</protein>
<evidence type="ECO:0000313" key="4">
    <source>
        <dbReference type="EMBL" id="GMN66267.1"/>
    </source>
</evidence>
<dbReference type="EMBL" id="BTGU01000307">
    <property type="protein sequence ID" value="GMN66284.1"/>
    <property type="molecule type" value="Genomic_DNA"/>
</dbReference>
<dbReference type="AlphaFoldDB" id="A0AA88E1D7"/>
<name>A0AA88E1D7_FICCA</name>
<dbReference type="EMBL" id="BTGU01000304">
    <property type="protein sequence ID" value="GMN66243.1"/>
    <property type="molecule type" value="Genomic_DNA"/>
</dbReference>
<feature type="domain" description="F-box associated beta-propeller type 1" evidence="1">
    <location>
        <begin position="102"/>
        <end position="349"/>
    </location>
</feature>
<dbReference type="InterPro" id="IPR050796">
    <property type="entry name" value="SCF_F-box_component"/>
</dbReference>